<accession>A0A5N6U053</accession>
<gene>
    <name evidence="1" type="ORF">BDV25DRAFT_151737</name>
</gene>
<proteinExistence type="predicted"/>
<protein>
    <submittedName>
        <fullName evidence="1">Uncharacterized protein</fullName>
    </submittedName>
</protein>
<dbReference type="AlphaFoldDB" id="A0A5N6U053"/>
<dbReference type="EMBL" id="ML742060">
    <property type="protein sequence ID" value="KAE8152002.1"/>
    <property type="molecule type" value="Genomic_DNA"/>
</dbReference>
<reference evidence="1 2" key="1">
    <citation type="submission" date="2019-04" db="EMBL/GenBank/DDBJ databases">
        <title>Friends and foes A comparative genomics study of 23 Aspergillus species from section Flavi.</title>
        <authorList>
            <consortium name="DOE Joint Genome Institute"/>
            <person name="Kjaerbolling I."/>
            <person name="Vesth T."/>
            <person name="Frisvad J.C."/>
            <person name="Nybo J.L."/>
            <person name="Theobald S."/>
            <person name="Kildgaard S."/>
            <person name="Isbrandt T."/>
            <person name="Kuo A."/>
            <person name="Sato A."/>
            <person name="Lyhne E.K."/>
            <person name="Kogle M.E."/>
            <person name="Wiebenga A."/>
            <person name="Kun R.S."/>
            <person name="Lubbers R.J."/>
            <person name="Makela M.R."/>
            <person name="Barry K."/>
            <person name="Chovatia M."/>
            <person name="Clum A."/>
            <person name="Daum C."/>
            <person name="Haridas S."/>
            <person name="He G."/>
            <person name="LaButti K."/>
            <person name="Lipzen A."/>
            <person name="Mondo S."/>
            <person name="Riley R."/>
            <person name="Salamov A."/>
            <person name="Simmons B.A."/>
            <person name="Magnuson J.K."/>
            <person name="Henrissat B."/>
            <person name="Mortensen U.H."/>
            <person name="Larsen T.O."/>
            <person name="Devries R.P."/>
            <person name="Grigoriev I.V."/>
            <person name="Machida M."/>
            <person name="Baker S.E."/>
            <person name="Andersen M.R."/>
        </authorList>
    </citation>
    <scope>NUCLEOTIDE SEQUENCE [LARGE SCALE GENOMIC DNA]</scope>
    <source>
        <strain evidence="1 2">IBT 18842</strain>
    </source>
</reference>
<organism evidence="1 2">
    <name type="scientific">Aspergillus avenaceus</name>
    <dbReference type="NCBI Taxonomy" id="36643"/>
    <lineage>
        <taxon>Eukaryota</taxon>
        <taxon>Fungi</taxon>
        <taxon>Dikarya</taxon>
        <taxon>Ascomycota</taxon>
        <taxon>Pezizomycotina</taxon>
        <taxon>Eurotiomycetes</taxon>
        <taxon>Eurotiomycetidae</taxon>
        <taxon>Eurotiales</taxon>
        <taxon>Aspergillaceae</taxon>
        <taxon>Aspergillus</taxon>
        <taxon>Aspergillus subgen. Circumdati</taxon>
    </lineage>
</organism>
<dbReference type="Proteomes" id="UP000325780">
    <property type="component" value="Unassembled WGS sequence"/>
</dbReference>
<keyword evidence="2" id="KW-1185">Reference proteome</keyword>
<name>A0A5N6U053_ASPAV</name>
<evidence type="ECO:0000313" key="1">
    <source>
        <dbReference type="EMBL" id="KAE8152002.1"/>
    </source>
</evidence>
<evidence type="ECO:0000313" key="2">
    <source>
        <dbReference type="Proteomes" id="UP000325780"/>
    </source>
</evidence>
<sequence length="52" mass="5943">MYCCMRLATLIKRGKYVSIIVISLQYISVWANTGSYAHHYPTGAEGSMHKEY</sequence>